<sequence length="366" mass="41383">MVLKCQMDEVLNKVNTNKSALQNTKEAISFADTHTEETTSKIADLEKRIDFLGSERQVNTERMASLERRLTQLEREFQLEKEEKRLLKWEKEAMVNRVTGLMLTISRQHDEIDRLNGLLGAKPPDDVMTGLSKPYEEVGAIVIKITGDEDTPAGGDKNDTKEAVQVEEKFQTENSHLKRLELEIDQIKKKLSQMEKEGYGDKDHIVPPKTDNLEFLLKKETQLTIKSSPKEDGDEGDEAMLKRLEDIALSMDEKPNAILDDTSIQAEAGVAEDSTVVPDHETVILEEEKREEPSIKACLTEEMPNTVLVDTAGEDASPKLGHLKDEEPKADVVLAAQPQDAKDKKRCKKSRKGRNKKKGVFRYHCF</sequence>
<evidence type="ECO:0000313" key="3">
    <source>
        <dbReference type="Proteomes" id="UP000085678"/>
    </source>
</evidence>
<feature type="region of interest" description="Disordered" evidence="2">
    <location>
        <begin position="315"/>
        <end position="366"/>
    </location>
</feature>
<reference evidence="4" key="1">
    <citation type="submission" date="2025-08" db="UniProtKB">
        <authorList>
            <consortium name="RefSeq"/>
        </authorList>
    </citation>
    <scope>IDENTIFICATION</scope>
    <source>
        <tissue evidence="4">Gonads</tissue>
    </source>
</reference>
<dbReference type="RefSeq" id="XP_013401401.1">
    <property type="nucleotide sequence ID" value="XM_013545947.1"/>
</dbReference>
<name>A0A1S3ITY9_LINAN</name>
<evidence type="ECO:0000256" key="2">
    <source>
        <dbReference type="SAM" id="MobiDB-lite"/>
    </source>
</evidence>
<proteinExistence type="predicted"/>
<accession>A0A1S3ITY9</accession>
<keyword evidence="1" id="KW-0175">Coiled coil</keyword>
<feature type="compositionally biased region" description="Basic residues" evidence="2">
    <location>
        <begin position="344"/>
        <end position="366"/>
    </location>
</feature>
<organism evidence="3 4">
    <name type="scientific">Lingula anatina</name>
    <name type="common">Brachiopod</name>
    <name type="synonym">Lingula unguis</name>
    <dbReference type="NCBI Taxonomy" id="7574"/>
    <lineage>
        <taxon>Eukaryota</taxon>
        <taxon>Metazoa</taxon>
        <taxon>Spiralia</taxon>
        <taxon>Lophotrochozoa</taxon>
        <taxon>Brachiopoda</taxon>
        <taxon>Linguliformea</taxon>
        <taxon>Lingulata</taxon>
        <taxon>Lingulida</taxon>
        <taxon>Linguloidea</taxon>
        <taxon>Lingulidae</taxon>
        <taxon>Lingula</taxon>
    </lineage>
</organism>
<dbReference type="AlphaFoldDB" id="A0A1S3ITY9"/>
<dbReference type="GeneID" id="106167227"/>
<keyword evidence="3" id="KW-1185">Reference proteome</keyword>
<evidence type="ECO:0000256" key="1">
    <source>
        <dbReference type="SAM" id="Coils"/>
    </source>
</evidence>
<feature type="coiled-coil region" evidence="1">
    <location>
        <begin position="163"/>
        <end position="197"/>
    </location>
</feature>
<dbReference type="Proteomes" id="UP000085678">
    <property type="component" value="Unplaced"/>
</dbReference>
<dbReference type="InParanoid" id="A0A1S3ITY9"/>
<protein>
    <submittedName>
        <fullName evidence="4">Uncharacterized protein LOC106167227</fullName>
    </submittedName>
</protein>
<gene>
    <name evidence="4" type="primary">LOC106167227</name>
</gene>
<feature type="coiled-coil region" evidence="1">
    <location>
        <begin position="56"/>
        <end position="90"/>
    </location>
</feature>
<evidence type="ECO:0000313" key="4">
    <source>
        <dbReference type="RefSeq" id="XP_013401401.1"/>
    </source>
</evidence>
<dbReference type="KEGG" id="lak:106167227"/>